<feature type="compositionally biased region" description="Basic residues" evidence="1">
    <location>
        <begin position="151"/>
        <end position="169"/>
    </location>
</feature>
<dbReference type="InParanoid" id="A0A3N4M315"/>
<dbReference type="Proteomes" id="UP000267821">
    <property type="component" value="Unassembled WGS sequence"/>
</dbReference>
<dbReference type="EMBL" id="ML121531">
    <property type="protein sequence ID" value="RPB27341.1"/>
    <property type="molecule type" value="Genomic_DNA"/>
</dbReference>
<proteinExistence type="predicted"/>
<gene>
    <name evidence="2" type="ORF">L211DRAFT_865555</name>
</gene>
<name>A0A3N4M315_9PEZI</name>
<feature type="region of interest" description="Disordered" evidence="1">
    <location>
        <begin position="455"/>
        <end position="507"/>
    </location>
</feature>
<keyword evidence="3" id="KW-1185">Reference proteome</keyword>
<feature type="region of interest" description="Disordered" evidence="1">
    <location>
        <begin position="147"/>
        <end position="172"/>
    </location>
</feature>
<protein>
    <submittedName>
        <fullName evidence="2">Uncharacterized protein</fullName>
    </submittedName>
</protein>
<feature type="compositionally biased region" description="Polar residues" evidence="1">
    <location>
        <begin position="455"/>
        <end position="468"/>
    </location>
</feature>
<evidence type="ECO:0000256" key="1">
    <source>
        <dbReference type="SAM" id="MobiDB-lite"/>
    </source>
</evidence>
<feature type="region of interest" description="Disordered" evidence="1">
    <location>
        <begin position="1"/>
        <end position="45"/>
    </location>
</feature>
<sequence length="507" mass="55644">MARLAKAPHTSSLSSSPMRGSALPSSPPSAFQVSPMPEASQTPPLHLRARPLAKLSLNIFRLLRNHPSFHQEDENWRTRLGLYKLVQQIIESVVDAVELEPLMFSKKERRKKEDGQEVEMELGLGELKFADKVSFQSPVEDARREYFTSGKSHHPATKAKFPKPKKGKSKSTALEETNLNLLTIKNAAHLTGGLEMGLLDSEVGSEKSLFKETSIERNVLKASTTGRAKRQATTKTVLPKGNTMRDIASPGPEHEEELQKPIVPERAKRIRRGVTSRVTAVPIEKQLPMSKNTLGTRANTKANLPEEGNVTPEGGMDVKRAIPLKRSMQGLPVVTSPISSKIRVPLQANTLGEIIFETVGMIPQTRTLRSSKRLAGPKGGVEEKIKGPLRCINKELQISSEAVTGATSEEMNFNFRRLSGDIRMESCMDCTSANVTADVARQFSVVIEKIPVRNGNNANSKGMGNSYDSRPDIPGLAPTTLRRSSRSTKGVQIQELALSKGRKQKAA</sequence>
<accession>A0A3N4M315</accession>
<organism evidence="2 3">
    <name type="scientific">Terfezia boudieri ATCC MYA-4762</name>
    <dbReference type="NCBI Taxonomy" id="1051890"/>
    <lineage>
        <taxon>Eukaryota</taxon>
        <taxon>Fungi</taxon>
        <taxon>Dikarya</taxon>
        <taxon>Ascomycota</taxon>
        <taxon>Pezizomycotina</taxon>
        <taxon>Pezizomycetes</taxon>
        <taxon>Pezizales</taxon>
        <taxon>Pezizaceae</taxon>
        <taxon>Terfezia</taxon>
    </lineage>
</organism>
<dbReference type="OrthoDB" id="5370684at2759"/>
<reference evidence="2 3" key="1">
    <citation type="journal article" date="2018" name="Nat. Ecol. Evol.">
        <title>Pezizomycetes genomes reveal the molecular basis of ectomycorrhizal truffle lifestyle.</title>
        <authorList>
            <person name="Murat C."/>
            <person name="Payen T."/>
            <person name="Noel B."/>
            <person name="Kuo A."/>
            <person name="Morin E."/>
            <person name="Chen J."/>
            <person name="Kohler A."/>
            <person name="Krizsan K."/>
            <person name="Balestrini R."/>
            <person name="Da Silva C."/>
            <person name="Montanini B."/>
            <person name="Hainaut M."/>
            <person name="Levati E."/>
            <person name="Barry K.W."/>
            <person name="Belfiori B."/>
            <person name="Cichocki N."/>
            <person name="Clum A."/>
            <person name="Dockter R.B."/>
            <person name="Fauchery L."/>
            <person name="Guy J."/>
            <person name="Iotti M."/>
            <person name="Le Tacon F."/>
            <person name="Lindquist E.A."/>
            <person name="Lipzen A."/>
            <person name="Malagnac F."/>
            <person name="Mello A."/>
            <person name="Molinier V."/>
            <person name="Miyauchi S."/>
            <person name="Poulain J."/>
            <person name="Riccioni C."/>
            <person name="Rubini A."/>
            <person name="Sitrit Y."/>
            <person name="Splivallo R."/>
            <person name="Traeger S."/>
            <person name="Wang M."/>
            <person name="Zifcakova L."/>
            <person name="Wipf D."/>
            <person name="Zambonelli A."/>
            <person name="Paolocci F."/>
            <person name="Nowrousian M."/>
            <person name="Ottonello S."/>
            <person name="Baldrian P."/>
            <person name="Spatafora J.W."/>
            <person name="Henrissat B."/>
            <person name="Nagy L.G."/>
            <person name="Aury J.M."/>
            <person name="Wincker P."/>
            <person name="Grigoriev I.V."/>
            <person name="Bonfante P."/>
            <person name="Martin F.M."/>
        </authorList>
    </citation>
    <scope>NUCLEOTIDE SEQUENCE [LARGE SCALE GENOMIC DNA]</scope>
    <source>
        <strain evidence="2 3">ATCC MYA-4762</strain>
    </source>
</reference>
<dbReference type="AlphaFoldDB" id="A0A3N4M315"/>
<feature type="compositionally biased region" description="Polar residues" evidence="1">
    <location>
        <begin position="9"/>
        <end position="18"/>
    </location>
</feature>
<evidence type="ECO:0000313" key="3">
    <source>
        <dbReference type="Proteomes" id="UP000267821"/>
    </source>
</evidence>
<evidence type="ECO:0000313" key="2">
    <source>
        <dbReference type="EMBL" id="RPB27341.1"/>
    </source>
</evidence>